<sequence length="478" mass="52170">MKTLFFRFSFILSLALVMFACSNTDEEIIEDEGTATLTASESTIAFTTSDEFTGGRTVTISTDKSEIKDLKAEVETAAASWLTTEIVAGATAKTATVRIKVTANTGDAREGKITVKATKATDVVITVTQVAFGAVATATLEVSEQTVLIDAVDGGDHPLILYLSVTTSESTFLPVIAPDGRSWLETNMGDVNAPNNLKITASTNSSTASRETTITLSAGTAEDVVITVTQSGYTTASNPLGLWIFEDADITKATYGSPLEFYKWLDYGTEHNAGILAELEGYPARIDGPVPSSHAIALKWEDHIKVLSPSPLEQLEVFTLLFDVRLQDYPEFVALFQPIEDNNTDSSLFLKRQRQGDFRGNSSLGKQGLNYGEYTLEHDSTWYRIIMVIDKQPGGTFKDPNNNDVELTNKLYVNGSFYYENFGIKPRQVATMGIREYFYVGLDDSNEDGPIDIANLAIWDRALSLEEIVALGDPSDPL</sequence>
<dbReference type="Pfam" id="PF13004">
    <property type="entry name" value="BACON"/>
    <property type="match status" value="2"/>
</dbReference>
<dbReference type="SUPFAM" id="SSF49899">
    <property type="entry name" value="Concanavalin A-like lectins/glucanases"/>
    <property type="match status" value="1"/>
</dbReference>
<dbReference type="Gene3D" id="2.60.40.10">
    <property type="entry name" value="Immunoglobulins"/>
    <property type="match status" value="2"/>
</dbReference>
<dbReference type="Gene3D" id="2.60.120.200">
    <property type="match status" value="1"/>
</dbReference>
<feature type="domain" description="BACON" evidence="2">
    <location>
        <begin position="73"/>
        <end position="129"/>
    </location>
</feature>
<feature type="signal peptide" evidence="1">
    <location>
        <begin position="1"/>
        <end position="20"/>
    </location>
</feature>
<evidence type="ECO:0000259" key="2">
    <source>
        <dbReference type="Pfam" id="PF13004"/>
    </source>
</evidence>
<evidence type="ECO:0000313" key="4">
    <source>
        <dbReference type="Proteomes" id="UP000324575"/>
    </source>
</evidence>
<dbReference type="EMBL" id="SNRX01000112">
    <property type="protein sequence ID" value="KAA6300249.1"/>
    <property type="molecule type" value="Genomic_DNA"/>
</dbReference>
<dbReference type="InterPro" id="IPR024361">
    <property type="entry name" value="BACON"/>
</dbReference>
<feature type="chain" id="PRO_5024340487" description="BACON domain-containing protein" evidence="1">
    <location>
        <begin position="21"/>
        <end position="478"/>
    </location>
</feature>
<dbReference type="GO" id="GO:0004553">
    <property type="term" value="F:hydrolase activity, hydrolyzing O-glycosyl compounds"/>
    <property type="evidence" value="ECO:0007669"/>
    <property type="project" value="UniProtKB-ARBA"/>
</dbReference>
<dbReference type="Proteomes" id="UP000324575">
    <property type="component" value="Unassembled WGS sequence"/>
</dbReference>
<dbReference type="InterPro" id="IPR013783">
    <property type="entry name" value="Ig-like_fold"/>
</dbReference>
<protein>
    <recommendedName>
        <fullName evidence="2">BACON domain-containing protein</fullName>
    </recommendedName>
</protein>
<name>A0A5M8NY50_9BACT</name>
<proteinExistence type="predicted"/>
<gene>
    <name evidence="3" type="ORF">EZS26_003607</name>
</gene>
<organism evidence="3 4">
    <name type="scientific">Candidatus Ordinivivax streblomastigis</name>
    <dbReference type="NCBI Taxonomy" id="2540710"/>
    <lineage>
        <taxon>Bacteria</taxon>
        <taxon>Pseudomonadati</taxon>
        <taxon>Bacteroidota</taxon>
        <taxon>Bacteroidia</taxon>
        <taxon>Bacteroidales</taxon>
        <taxon>Candidatus Ordinivivax</taxon>
    </lineage>
</organism>
<feature type="domain" description="BACON" evidence="2">
    <location>
        <begin position="179"/>
        <end position="231"/>
    </location>
</feature>
<dbReference type="InterPro" id="IPR013320">
    <property type="entry name" value="ConA-like_dom_sf"/>
</dbReference>
<reference evidence="3 4" key="1">
    <citation type="submission" date="2019-03" db="EMBL/GenBank/DDBJ databases">
        <title>Single cell metagenomics reveals metabolic interactions within the superorganism composed of flagellate Streblomastix strix and complex community of Bacteroidetes bacteria on its surface.</title>
        <authorList>
            <person name="Treitli S.C."/>
            <person name="Kolisko M."/>
            <person name="Husnik F."/>
            <person name="Keeling P."/>
            <person name="Hampl V."/>
        </authorList>
    </citation>
    <scope>NUCLEOTIDE SEQUENCE [LARGE SCALE GENOMIC DNA]</scope>
    <source>
        <strain evidence="3">St1</strain>
    </source>
</reference>
<evidence type="ECO:0000256" key="1">
    <source>
        <dbReference type="SAM" id="SignalP"/>
    </source>
</evidence>
<dbReference type="GO" id="GO:0005975">
    <property type="term" value="P:carbohydrate metabolic process"/>
    <property type="evidence" value="ECO:0007669"/>
    <property type="project" value="UniProtKB-ARBA"/>
</dbReference>
<evidence type="ECO:0000313" key="3">
    <source>
        <dbReference type="EMBL" id="KAA6300249.1"/>
    </source>
</evidence>
<accession>A0A5M8NY50</accession>
<keyword evidence="1" id="KW-0732">Signal</keyword>
<comment type="caution">
    <text evidence="3">The sequence shown here is derived from an EMBL/GenBank/DDBJ whole genome shotgun (WGS) entry which is preliminary data.</text>
</comment>
<dbReference type="AlphaFoldDB" id="A0A5M8NY50"/>
<dbReference type="PROSITE" id="PS51257">
    <property type="entry name" value="PROKAR_LIPOPROTEIN"/>
    <property type="match status" value="1"/>
</dbReference>